<keyword evidence="6" id="KW-0805">Transcription regulation</keyword>
<feature type="compositionally biased region" description="Polar residues" evidence="9">
    <location>
        <begin position="273"/>
        <end position="286"/>
    </location>
</feature>
<feature type="region of interest" description="Disordered" evidence="9">
    <location>
        <begin position="443"/>
        <end position="468"/>
    </location>
</feature>
<evidence type="ECO:0000256" key="1">
    <source>
        <dbReference type="ARBA" id="ARBA00004123"/>
    </source>
</evidence>
<dbReference type="Proteomes" id="UP001172155">
    <property type="component" value="Unassembled WGS sequence"/>
</dbReference>
<feature type="region of interest" description="Disordered" evidence="9">
    <location>
        <begin position="1"/>
        <end position="114"/>
    </location>
</feature>
<evidence type="ECO:0000256" key="6">
    <source>
        <dbReference type="ARBA" id="ARBA00023015"/>
    </source>
</evidence>
<feature type="compositionally biased region" description="Polar residues" evidence="9">
    <location>
        <begin position="324"/>
        <end position="333"/>
    </location>
</feature>
<dbReference type="GO" id="GO:0003712">
    <property type="term" value="F:transcription coregulator activity"/>
    <property type="evidence" value="ECO:0007669"/>
    <property type="project" value="TreeGrafter"/>
</dbReference>
<feature type="compositionally biased region" description="Polar residues" evidence="9">
    <location>
        <begin position="183"/>
        <end position="198"/>
    </location>
</feature>
<evidence type="ECO:0000256" key="9">
    <source>
        <dbReference type="SAM" id="MobiDB-lite"/>
    </source>
</evidence>
<keyword evidence="4" id="KW-0963">Cytoplasm</keyword>
<feature type="compositionally biased region" description="Polar residues" evidence="9">
    <location>
        <begin position="1"/>
        <end position="23"/>
    </location>
</feature>
<accession>A0AA40EWY4</accession>
<feature type="non-terminal residue" evidence="10">
    <location>
        <position position="468"/>
    </location>
</feature>
<dbReference type="PANTHER" id="PTHR28246:SF1">
    <property type="entry name" value="G1-SPECIFIC TRANSCRIPTIONAL REPRESSOR WHI5-RELATED"/>
    <property type="match status" value="1"/>
</dbReference>
<feature type="compositionally biased region" description="Polar residues" evidence="9">
    <location>
        <begin position="102"/>
        <end position="114"/>
    </location>
</feature>
<comment type="caution">
    <text evidence="10">The sequence shown here is derived from an EMBL/GenBank/DDBJ whole genome shotgun (WGS) entry which is preliminary data.</text>
</comment>
<keyword evidence="8" id="KW-0539">Nucleus</keyword>
<feature type="region of interest" description="Disordered" evidence="9">
    <location>
        <begin position="324"/>
        <end position="426"/>
    </location>
</feature>
<sequence>PSVQHQHPLSSRASQDTSTTNDTDLVFTPPISEGDMSPGAGSARDSSQESQLMQLSNAAAARTRIPEASSDDSTDASGNGHSSKKRMADGVVKSPVRAGGHSRNTSTVSMASTTGSRIGELSAELKARLSYAMVKVNHGWQAHTMDQIETLASHGGSPTSSNSTIHLRTASSASPQLSSASQRGSNNTTPATGLSQQFPPRLSESAWRDPRFGGSPTSPVKTGHSLAPPVSIQPSQYHSNPRRNSNARHTPTLLSHQASPNPGPNTPGHPSPYLSTATAGAPSQRTPVVDPILFSPHQNVREKDAIESLLFMSSPGNSANLKHAFPSSSQPLPQRTALPTARKSLPTGRRPMHARSQSHTQKRVGFERSPNDMDIDDPAGMPNSRGTPRRKMNGGVAYGQGEAHLPPSRLKPLPVSSGLTVPPRPRTVLRDADIDRMLDRVTAAADSDSDGEIEIPVPRARRDGARAV</sequence>
<dbReference type="GO" id="GO:0005737">
    <property type="term" value="C:cytoplasm"/>
    <property type="evidence" value="ECO:0007669"/>
    <property type="project" value="UniProtKB-SubCell"/>
</dbReference>
<feature type="non-terminal residue" evidence="10">
    <location>
        <position position="1"/>
    </location>
</feature>
<evidence type="ECO:0000256" key="7">
    <source>
        <dbReference type="ARBA" id="ARBA00023163"/>
    </source>
</evidence>
<dbReference type="InterPro" id="IPR013734">
    <property type="entry name" value="TF_Nrm1/Whi5"/>
</dbReference>
<evidence type="ECO:0000256" key="8">
    <source>
        <dbReference type="ARBA" id="ARBA00023242"/>
    </source>
</evidence>
<protein>
    <recommendedName>
        <fullName evidence="12">Cyclin-dependent kinase</fullName>
    </recommendedName>
</protein>
<keyword evidence="7" id="KW-0804">Transcription</keyword>
<dbReference type="InterPro" id="IPR039198">
    <property type="entry name" value="Srl3/Whi5"/>
</dbReference>
<evidence type="ECO:0000256" key="3">
    <source>
        <dbReference type="ARBA" id="ARBA00006922"/>
    </source>
</evidence>
<evidence type="ECO:0008006" key="12">
    <source>
        <dbReference type="Google" id="ProtNLM"/>
    </source>
</evidence>
<dbReference type="AlphaFoldDB" id="A0AA40EWY4"/>
<name>A0AA40EWY4_9PEZI</name>
<dbReference type="GO" id="GO:0000082">
    <property type="term" value="P:G1/S transition of mitotic cell cycle"/>
    <property type="evidence" value="ECO:0007669"/>
    <property type="project" value="InterPro"/>
</dbReference>
<dbReference type="Pfam" id="PF08528">
    <property type="entry name" value="Whi5"/>
    <property type="match status" value="1"/>
</dbReference>
<dbReference type="EMBL" id="JAUKUD010000004">
    <property type="protein sequence ID" value="KAK0747085.1"/>
    <property type="molecule type" value="Genomic_DNA"/>
</dbReference>
<reference evidence="10" key="1">
    <citation type="submission" date="2023-06" db="EMBL/GenBank/DDBJ databases">
        <title>Genome-scale phylogeny and comparative genomics of the fungal order Sordariales.</title>
        <authorList>
            <consortium name="Lawrence Berkeley National Laboratory"/>
            <person name="Hensen N."/>
            <person name="Bonometti L."/>
            <person name="Westerberg I."/>
            <person name="Brannstrom I.O."/>
            <person name="Guillou S."/>
            <person name="Cros-Aarteil S."/>
            <person name="Calhoun S."/>
            <person name="Haridas S."/>
            <person name="Kuo A."/>
            <person name="Mondo S."/>
            <person name="Pangilinan J."/>
            <person name="Riley R."/>
            <person name="LaButti K."/>
            <person name="Andreopoulos B."/>
            <person name="Lipzen A."/>
            <person name="Chen C."/>
            <person name="Yanf M."/>
            <person name="Daum C."/>
            <person name="Ng V."/>
            <person name="Clum A."/>
            <person name="Steindorff A."/>
            <person name="Ohm R."/>
            <person name="Martin F."/>
            <person name="Silar P."/>
            <person name="Natvig D."/>
            <person name="Lalanne C."/>
            <person name="Gautier V."/>
            <person name="Ament-velasquez S.L."/>
            <person name="Kruys A."/>
            <person name="Hutchinson M.I."/>
            <person name="Powell A.J."/>
            <person name="Barry K."/>
            <person name="Miller A.N."/>
            <person name="Grigoriev I.V."/>
            <person name="Debuchy R."/>
            <person name="Gladieux P."/>
            <person name="Thoren M.H."/>
            <person name="Johannesson H."/>
        </authorList>
    </citation>
    <scope>NUCLEOTIDE SEQUENCE</scope>
    <source>
        <strain evidence="10">SMH3187-1</strain>
    </source>
</reference>
<evidence type="ECO:0000313" key="10">
    <source>
        <dbReference type="EMBL" id="KAK0747085.1"/>
    </source>
</evidence>
<feature type="compositionally biased region" description="Low complexity" evidence="9">
    <location>
        <begin position="170"/>
        <end position="182"/>
    </location>
</feature>
<gene>
    <name evidence="10" type="ORF">B0T18DRAFT_294685</name>
</gene>
<dbReference type="GO" id="GO:0033309">
    <property type="term" value="C:SBF transcription complex"/>
    <property type="evidence" value="ECO:0007669"/>
    <property type="project" value="TreeGrafter"/>
</dbReference>
<comment type="similarity">
    <text evidence="3">Belongs to the WHI5/NRM1 family.</text>
</comment>
<proteinExistence type="inferred from homology"/>
<feature type="region of interest" description="Disordered" evidence="9">
    <location>
        <begin position="151"/>
        <end position="290"/>
    </location>
</feature>
<evidence type="ECO:0000256" key="5">
    <source>
        <dbReference type="ARBA" id="ARBA00022491"/>
    </source>
</evidence>
<evidence type="ECO:0000256" key="2">
    <source>
        <dbReference type="ARBA" id="ARBA00004496"/>
    </source>
</evidence>
<comment type="subcellular location">
    <subcellularLocation>
        <location evidence="2">Cytoplasm</location>
    </subcellularLocation>
    <subcellularLocation>
        <location evidence="1">Nucleus</location>
    </subcellularLocation>
</comment>
<feature type="compositionally biased region" description="Polar residues" evidence="9">
    <location>
        <begin position="156"/>
        <end position="166"/>
    </location>
</feature>
<feature type="compositionally biased region" description="Polar residues" evidence="9">
    <location>
        <begin position="232"/>
        <end position="260"/>
    </location>
</feature>
<feature type="compositionally biased region" description="Pro residues" evidence="9">
    <location>
        <begin position="261"/>
        <end position="270"/>
    </location>
</feature>
<evidence type="ECO:0000313" key="11">
    <source>
        <dbReference type="Proteomes" id="UP001172155"/>
    </source>
</evidence>
<keyword evidence="11" id="KW-1185">Reference proteome</keyword>
<evidence type="ECO:0000256" key="4">
    <source>
        <dbReference type="ARBA" id="ARBA00022490"/>
    </source>
</evidence>
<keyword evidence="5" id="KW-0678">Repressor</keyword>
<feature type="compositionally biased region" description="Polar residues" evidence="9">
    <location>
        <begin position="44"/>
        <end position="57"/>
    </location>
</feature>
<organism evidence="10 11">
    <name type="scientific">Schizothecium vesticola</name>
    <dbReference type="NCBI Taxonomy" id="314040"/>
    <lineage>
        <taxon>Eukaryota</taxon>
        <taxon>Fungi</taxon>
        <taxon>Dikarya</taxon>
        <taxon>Ascomycota</taxon>
        <taxon>Pezizomycotina</taxon>
        <taxon>Sordariomycetes</taxon>
        <taxon>Sordariomycetidae</taxon>
        <taxon>Sordariales</taxon>
        <taxon>Schizotheciaceae</taxon>
        <taxon>Schizothecium</taxon>
    </lineage>
</organism>
<dbReference type="PANTHER" id="PTHR28246">
    <property type="entry name" value="G1-SPECIFIC TRANSCRIPTIONAL REPRESSOR WHI5-RELATED"/>
    <property type="match status" value="1"/>
</dbReference>